<dbReference type="AlphaFoldDB" id="A0A1Z5SWX4"/>
<evidence type="ECO:0000256" key="2">
    <source>
        <dbReference type="SAM" id="MobiDB-lite"/>
    </source>
</evidence>
<dbReference type="GO" id="GO:0005634">
    <property type="term" value="C:nucleus"/>
    <property type="evidence" value="ECO:0007669"/>
    <property type="project" value="TreeGrafter"/>
</dbReference>
<feature type="compositionally biased region" description="Acidic residues" evidence="2">
    <location>
        <begin position="64"/>
        <end position="73"/>
    </location>
</feature>
<keyword evidence="4" id="KW-1185">Reference proteome</keyword>
<protein>
    <submittedName>
        <fullName evidence="3">Uncharacterized protein</fullName>
    </submittedName>
</protein>
<dbReference type="InParanoid" id="A0A1Z5SWX4"/>
<dbReference type="EMBL" id="MUNK01000207">
    <property type="protein sequence ID" value="OTA25325.1"/>
    <property type="molecule type" value="Genomic_DNA"/>
</dbReference>
<accession>A0A1Z5SWX4</accession>
<evidence type="ECO:0000256" key="1">
    <source>
        <dbReference type="ARBA" id="ARBA00025758"/>
    </source>
</evidence>
<feature type="region of interest" description="Disordered" evidence="2">
    <location>
        <begin position="1"/>
        <end position="110"/>
    </location>
</feature>
<name>A0A1Z5SWX4_HORWE</name>
<dbReference type="PANTHER" id="PTHR12794">
    <property type="entry name" value="GEMIN2"/>
    <property type="match status" value="1"/>
</dbReference>
<proteinExistence type="inferred from homology"/>
<gene>
    <name evidence="3" type="ORF">BTJ68_10024</name>
</gene>
<dbReference type="InterPro" id="IPR035426">
    <property type="entry name" value="Gemin2/Brr1"/>
</dbReference>
<dbReference type="Gene3D" id="1.20.58.1070">
    <property type="match status" value="1"/>
</dbReference>
<feature type="compositionally biased region" description="Acidic residues" evidence="2">
    <location>
        <begin position="31"/>
        <end position="40"/>
    </location>
</feature>
<dbReference type="GO" id="GO:0032797">
    <property type="term" value="C:SMN complex"/>
    <property type="evidence" value="ECO:0007669"/>
    <property type="project" value="TreeGrafter"/>
</dbReference>
<dbReference type="VEuPathDB" id="FungiDB:BTJ68_10024"/>
<dbReference type="GO" id="GO:0000387">
    <property type="term" value="P:spliceosomal snRNP assembly"/>
    <property type="evidence" value="ECO:0007669"/>
    <property type="project" value="InterPro"/>
</dbReference>
<feature type="compositionally biased region" description="Basic and acidic residues" evidence="2">
    <location>
        <begin position="356"/>
        <end position="375"/>
    </location>
</feature>
<reference evidence="3 4" key="1">
    <citation type="submission" date="2017-01" db="EMBL/GenBank/DDBJ databases">
        <title>The recent genome duplication of the halophilic yeast Hortaea werneckii: insights from long-read sequencing.</title>
        <authorList>
            <person name="Sinha S."/>
            <person name="Flibotte S."/>
            <person name="Neira M."/>
            <person name="Lenassi M."/>
            <person name="Gostincar C."/>
            <person name="Stajich J.E."/>
            <person name="Nislow C.E."/>
        </authorList>
    </citation>
    <scope>NUCLEOTIDE SEQUENCE [LARGE SCALE GENOMIC DNA]</scope>
    <source>
        <strain evidence="3 4">EXF-2000</strain>
    </source>
</reference>
<comment type="caution">
    <text evidence="3">The sequence shown here is derived from an EMBL/GenBank/DDBJ whole genome shotgun (WGS) entry which is preliminary data.</text>
</comment>
<organism evidence="3 4">
    <name type="scientific">Hortaea werneckii EXF-2000</name>
    <dbReference type="NCBI Taxonomy" id="1157616"/>
    <lineage>
        <taxon>Eukaryota</taxon>
        <taxon>Fungi</taxon>
        <taxon>Dikarya</taxon>
        <taxon>Ascomycota</taxon>
        <taxon>Pezizomycotina</taxon>
        <taxon>Dothideomycetes</taxon>
        <taxon>Dothideomycetidae</taxon>
        <taxon>Mycosphaerellales</taxon>
        <taxon>Teratosphaeriaceae</taxon>
        <taxon>Hortaea</taxon>
    </lineage>
</organism>
<comment type="similarity">
    <text evidence="1">Belongs to the gemin-2 family.</text>
</comment>
<dbReference type="Pfam" id="PF04938">
    <property type="entry name" value="SIP1"/>
    <property type="match status" value="1"/>
</dbReference>
<dbReference type="Proteomes" id="UP000194280">
    <property type="component" value="Unassembled WGS sequence"/>
</dbReference>
<feature type="region of interest" description="Disordered" evidence="2">
    <location>
        <begin position="356"/>
        <end position="388"/>
    </location>
</feature>
<evidence type="ECO:0000313" key="3">
    <source>
        <dbReference type="EMBL" id="OTA25325.1"/>
    </source>
</evidence>
<dbReference type="OrthoDB" id="428895at2759"/>
<dbReference type="PANTHER" id="PTHR12794:SF0">
    <property type="entry name" value="GEM-ASSOCIATED PROTEIN 2"/>
    <property type="match status" value="1"/>
</dbReference>
<sequence>MTKRRRERDRPKSGPESIYNPNKRVLLSYGSDDEQDDDNIEQPTGTGHPGAVDANVANYQIPSYDDEEEDDEPASQVADETAAAVNRTPEPVAQQEKGRSNRNVRRNELTGQMPAIGSLSYQWEEGEDGEIDDDYDSTEEEAMAYLRAVRSERQTLPTILTAPQGTDNAELYENGLGDTRGHLADGSFIAQPSIGPSVPDTTETAIDAQEAYIKFLKHRFLNQREEMHRPPNQGAIASLDDDHPITCPAHSPKARAEWARLLTSTSPQTAQVKAMDRATIYSILAIVQETHLKRSTEIATCTGAWIWALISRLDDVGTMDNDQVSSLRELGKKAVLVQLSFRDSDAAQQLEAVGAEEKKAVPNEKDLKPEDDSKKPANSSNGSRIVEVEGHPEVHVHVNLSRETTLATLDMIINIVGDVFGQRDLLEFRHQWQPEQATGGAEAC</sequence>
<evidence type="ECO:0000313" key="4">
    <source>
        <dbReference type="Proteomes" id="UP000194280"/>
    </source>
</evidence>